<dbReference type="InterPro" id="IPR026590">
    <property type="entry name" value="Ssirtuin_cat_dom"/>
</dbReference>
<dbReference type="GO" id="GO:0017136">
    <property type="term" value="F:histone deacetylase activity, NAD-dependent"/>
    <property type="evidence" value="ECO:0007669"/>
    <property type="project" value="TreeGrafter"/>
</dbReference>
<accession>A0A815DU04</accession>
<keyword evidence="7" id="KW-1185">Reference proteome</keyword>
<evidence type="ECO:0000313" key="8">
    <source>
        <dbReference type="Proteomes" id="UP000663852"/>
    </source>
</evidence>
<keyword evidence="2" id="KW-0520">NAD</keyword>
<dbReference type="InterPro" id="IPR029035">
    <property type="entry name" value="DHS-like_NAD/FAD-binding_dom"/>
</dbReference>
<keyword evidence="3" id="KW-0479">Metal-binding</keyword>
<gene>
    <name evidence="6" type="ORF">EDS130_LOCUS30662</name>
    <name evidence="5" type="ORF">XAT740_LOCUS7578</name>
</gene>
<dbReference type="EMBL" id="CAJNOR010000365">
    <property type="protein sequence ID" value="CAF0892326.1"/>
    <property type="molecule type" value="Genomic_DNA"/>
</dbReference>
<dbReference type="CDD" id="cd00296">
    <property type="entry name" value="SIR2"/>
    <property type="match status" value="1"/>
</dbReference>
<dbReference type="OrthoDB" id="424302at2759"/>
<dbReference type="InterPro" id="IPR003000">
    <property type="entry name" value="Sirtuin"/>
</dbReference>
<evidence type="ECO:0000313" key="5">
    <source>
        <dbReference type="EMBL" id="CAF0892326.1"/>
    </source>
</evidence>
<dbReference type="Proteomes" id="UP000663852">
    <property type="component" value="Unassembled WGS sequence"/>
</dbReference>
<feature type="domain" description="Deacetylase sirtuin-type" evidence="4">
    <location>
        <begin position="18"/>
        <end position="321"/>
    </location>
</feature>
<dbReference type="SUPFAM" id="SSF52467">
    <property type="entry name" value="DHS-like NAD/FAD-binding domain"/>
    <property type="match status" value="1"/>
</dbReference>
<name>A0A815DU04_ADIRI</name>
<feature type="active site" description="Proton acceptor" evidence="3">
    <location>
        <position position="159"/>
    </location>
</feature>
<evidence type="ECO:0000313" key="6">
    <source>
        <dbReference type="EMBL" id="CAF1302064.1"/>
    </source>
</evidence>
<dbReference type="GO" id="GO:0046872">
    <property type="term" value="F:metal ion binding"/>
    <property type="evidence" value="ECO:0007669"/>
    <property type="project" value="UniProtKB-KW"/>
</dbReference>
<evidence type="ECO:0000259" key="4">
    <source>
        <dbReference type="PROSITE" id="PS50305"/>
    </source>
</evidence>
<dbReference type="GO" id="GO:0070403">
    <property type="term" value="F:NAD+ binding"/>
    <property type="evidence" value="ECO:0007669"/>
    <property type="project" value="InterPro"/>
</dbReference>
<dbReference type="PROSITE" id="PS50305">
    <property type="entry name" value="SIRTUIN"/>
    <property type="match status" value="1"/>
</dbReference>
<dbReference type="Gene3D" id="3.40.50.1220">
    <property type="entry name" value="TPP-binding domain"/>
    <property type="match status" value="1"/>
</dbReference>
<sequence>MGAESIVCQKKSLSPKEMNETDLIIDRIAELILTCDSILFTSGAGMSVASGLGTFRGNTADIWPPLLQEPKYDYTEICDPVWFCKEQSNSIEHNTANFGYAFWIYQYHLFTSTTPHHGYLIAKQWSQLDHMKYAFSFTSNIDGHWRKSGWCDVSILECHGSIDYMQCVRNCCDSVWPTNDALKLNVDPETNCAIDPLPLCLHCSHLARPNVLMFNDQRYAGERYNEQIDHYEQFKMDIVETKSKLLIIELGAGTTVPSVRNESELVFKNKKWVANFVRINSSVEHSTIEDCYKNKANRLTLKLTMDALAAMTLIDQALNKKLKTAK</sequence>
<evidence type="ECO:0000256" key="1">
    <source>
        <dbReference type="ARBA" id="ARBA00022679"/>
    </source>
</evidence>
<proteinExistence type="predicted"/>
<keyword evidence="3" id="KW-0862">Zinc</keyword>
<evidence type="ECO:0000256" key="2">
    <source>
        <dbReference type="ARBA" id="ARBA00023027"/>
    </source>
</evidence>
<keyword evidence="1" id="KW-0808">Transferase</keyword>
<feature type="binding site" evidence="3">
    <location>
        <position position="172"/>
    </location>
    <ligand>
        <name>Zn(2+)</name>
        <dbReference type="ChEBI" id="CHEBI:29105"/>
    </ligand>
</feature>
<protein>
    <recommendedName>
        <fullName evidence="4">Deacetylase sirtuin-type domain-containing protein</fullName>
    </recommendedName>
</protein>
<dbReference type="Proteomes" id="UP000663828">
    <property type="component" value="Unassembled WGS sequence"/>
</dbReference>
<dbReference type="PANTHER" id="PTHR11085:SF10">
    <property type="entry name" value="NAD-DEPENDENT PROTEIN DEACYLASE SIRTUIN-5, MITOCHONDRIAL-RELATED"/>
    <property type="match status" value="1"/>
</dbReference>
<dbReference type="InterPro" id="IPR050134">
    <property type="entry name" value="NAD-dep_sirtuin_deacylases"/>
</dbReference>
<dbReference type="EMBL" id="CAJNOJ010000217">
    <property type="protein sequence ID" value="CAF1302064.1"/>
    <property type="molecule type" value="Genomic_DNA"/>
</dbReference>
<feature type="binding site" evidence="3">
    <location>
        <position position="203"/>
    </location>
    <ligand>
        <name>Zn(2+)</name>
        <dbReference type="ChEBI" id="CHEBI:29105"/>
    </ligand>
</feature>
<organism evidence="6 8">
    <name type="scientific">Adineta ricciae</name>
    <name type="common">Rotifer</name>
    <dbReference type="NCBI Taxonomy" id="249248"/>
    <lineage>
        <taxon>Eukaryota</taxon>
        <taxon>Metazoa</taxon>
        <taxon>Spiralia</taxon>
        <taxon>Gnathifera</taxon>
        <taxon>Rotifera</taxon>
        <taxon>Eurotatoria</taxon>
        <taxon>Bdelloidea</taxon>
        <taxon>Adinetida</taxon>
        <taxon>Adinetidae</taxon>
        <taxon>Adineta</taxon>
    </lineage>
</organism>
<feature type="binding site" evidence="3">
    <location>
        <position position="200"/>
    </location>
    <ligand>
        <name>Zn(2+)</name>
        <dbReference type="ChEBI" id="CHEBI:29105"/>
    </ligand>
</feature>
<feature type="binding site" evidence="3">
    <location>
        <position position="167"/>
    </location>
    <ligand>
        <name>Zn(2+)</name>
        <dbReference type="ChEBI" id="CHEBI:29105"/>
    </ligand>
</feature>
<comment type="caution">
    <text evidence="6">The sequence shown here is derived from an EMBL/GenBank/DDBJ whole genome shotgun (WGS) entry which is preliminary data.</text>
</comment>
<reference evidence="6" key="1">
    <citation type="submission" date="2021-02" db="EMBL/GenBank/DDBJ databases">
        <authorList>
            <person name="Nowell W R."/>
        </authorList>
    </citation>
    <scope>NUCLEOTIDE SEQUENCE</scope>
</reference>
<dbReference type="AlphaFoldDB" id="A0A815DU04"/>
<dbReference type="InterPro" id="IPR026591">
    <property type="entry name" value="Sirtuin_cat_small_dom_sf"/>
</dbReference>
<evidence type="ECO:0000256" key="3">
    <source>
        <dbReference type="PROSITE-ProRule" id="PRU00236"/>
    </source>
</evidence>
<dbReference type="GO" id="GO:0005634">
    <property type="term" value="C:nucleus"/>
    <property type="evidence" value="ECO:0007669"/>
    <property type="project" value="TreeGrafter"/>
</dbReference>
<evidence type="ECO:0000313" key="7">
    <source>
        <dbReference type="Proteomes" id="UP000663828"/>
    </source>
</evidence>
<dbReference type="Gene3D" id="3.30.1600.10">
    <property type="entry name" value="SIR2/SIRT2 'Small Domain"/>
    <property type="match status" value="1"/>
</dbReference>
<dbReference type="Pfam" id="PF02146">
    <property type="entry name" value="SIR2"/>
    <property type="match status" value="1"/>
</dbReference>
<dbReference type="PANTHER" id="PTHR11085">
    <property type="entry name" value="NAD-DEPENDENT PROTEIN DEACYLASE SIRTUIN-5, MITOCHONDRIAL-RELATED"/>
    <property type="match status" value="1"/>
</dbReference>